<name>A0ACC3BSU2_PYRYE</name>
<organism evidence="1 2">
    <name type="scientific">Pyropia yezoensis</name>
    <name type="common">Susabi-nori</name>
    <name type="synonym">Porphyra yezoensis</name>
    <dbReference type="NCBI Taxonomy" id="2788"/>
    <lineage>
        <taxon>Eukaryota</taxon>
        <taxon>Rhodophyta</taxon>
        <taxon>Bangiophyceae</taxon>
        <taxon>Bangiales</taxon>
        <taxon>Bangiaceae</taxon>
        <taxon>Pyropia</taxon>
    </lineage>
</organism>
<evidence type="ECO:0000313" key="2">
    <source>
        <dbReference type="Proteomes" id="UP000798662"/>
    </source>
</evidence>
<gene>
    <name evidence="1" type="ORF">I4F81_003533</name>
</gene>
<dbReference type="Proteomes" id="UP000798662">
    <property type="component" value="Chromosome 1"/>
</dbReference>
<accession>A0ACC3BSU2</accession>
<sequence length="283" mass="30285">MCEGGISRGDTPVRLPFRTESSQVPHLALPAAAATPPLGLVERLFTFFFGAIEAEPLGLKRFDRDRFPELYPATLTETAPPVDGDDAEVATFRPLLARTQLAARPLRLVYDAAADGWTATAFHARVDRGGASVVVARTAGGATVGGYNPKGWVGYGEARGSIAAFLFTWPDGDTAGRPVKLRKVGRGAMAVIDKPEDGPTFGADAFVVPLQPPRAAWAPGERDRLARSKLGSYYERLPNGRNHLFAPTESGSGVTLEALRVYQGVYAEGEEIPFSDALPFSLD</sequence>
<dbReference type="EMBL" id="CM020618">
    <property type="protein sequence ID" value="KAK1860947.1"/>
    <property type="molecule type" value="Genomic_DNA"/>
</dbReference>
<keyword evidence="2" id="KW-1185">Reference proteome</keyword>
<reference evidence="1" key="1">
    <citation type="submission" date="2019-11" db="EMBL/GenBank/DDBJ databases">
        <title>Nori genome reveals adaptations in red seaweeds to the harsh intertidal environment.</title>
        <authorList>
            <person name="Wang D."/>
            <person name="Mao Y."/>
        </authorList>
    </citation>
    <scope>NUCLEOTIDE SEQUENCE</scope>
    <source>
        <tissue evidence="1">Gametophyte</tissue>
    </source>
</reference>
<proteinExistence type="predicted"/>
<comment type="caution">
    <text evidence="1">The sequence shown here is derived from an EMBL/GenBank/DDBJ whole genome shotgun (WGS) entry which is preliminary data.</text>
</comment>
<protein>
    <submittedName>
        <fullName evidence="1">Uncharacterized protein</fullName>
    </submittedName>
</protein>
<evidence type="ECO:0000313" key="1">
    <source>
        <dbReference type="EMBL" id="KAK1860947.1"/>
    </source>
</evidence>